<organism evidence="7 8">
    <name type="scientific">Ruthenibacterium intestinale</name>
    <dbReference type="NCBI Taxonomy" id="3133163"/>
    <lineage>
        <taxon>Bacteria</taxon>
        <taxon>Bacillati</taxon>
        <taxon>Bacillota</taxon>
        <taxon>Clostridia</taxon>
        <taxon>Eubacteriales</taxon>
        <taxon>Oscillospiraceae</taxon>
        <taxon>Ruthenibacterium</taxon>
    </lineage>
</organism>
<dbReference type="RefSeq" id="WP_349214317.1">
    <property type="nucleotide sequence ID" value="NZ_JBBMFA010000035.1"/>
</dbReference>
<feature type="region of interest" description="Disordered" evidence="5">
    <location>
        <begin position="279"/>
        <end position="300"/>
    </location>
</feature>
<reference evidence="7 8" key="1">
    <citation type="submission" date="2024-03" db="EMBL/GenBank/DDBJ databases">
        <title>Human intestinal bacterial collection.</title>
        <authorList>
            <person name="Pauvert C."/>
            <person name="Hitch T.C.A."/>
            <person name="Clavel T."/>
        </authorList>
    </citation>
    <scope>NUCLEOTIDE SEQUENCE [LARGE SCALE GENOMIC DNA]</scope>
    <source>
        <strain evidence="7 8">CLA-JM-H11</strain>
    </source>
</reference>
<dbReference type="InterPro" id="IPR013785">
    <property type="entry name" value="Aldolase_TIM"/>
</dbReference>
<dbReference type="InterPro" id="IPR040085">
    <property type="entry name" value="MJ0674-like"/>
</dbReference>
<dbReference type="EMBL" id="JBBMFA010000035">
    <property type="protein sequence ID" value="MEQ2519080.1"/>
    <property type="molecule type" value="Genomic_DNA"/>
</dbReference>
<keyword evidence="1" id="KW-0949">S-adenosyl-L-methionine</keyword>
<feature type="domain" description="Radical SAM core" evidence="6">
    <location>
        <begin position="55"/>
        <end position="160"/>
    </location>
</feature>
<protein>
    <submittedName>
        <fullName evidence="7">4Fe-4S cluster-binding domain-containing protein</fullName>
    </submittedName>
</protein>
<dbReference type="SFLD" id="SFLDS00029">
    <property type="entry name" value="Radical_SAM"/>
    <property type="match status" value="1"/>
</dbReference>
<accession>A0ABV1GB94</accession>
<evidence type="ECO:0000313" key="8">
    <source>
        <dbReference type="Proteomes" id="UP001477672"/>
    </source>
</evidence>
<dbReference type="PANTHER" id="PTHR43075">
    <property type="entry name" value="FORMATE LYASE ACTIVATING ENZYME, PUTATIVE (AFU_ORTHOLOGUE AFUA_2G15630)-RELATED"/>
    <property type="match status" value="1"/>
</dbReference>
<keyword evidence="3" id="KW-0408">Iron</keyword>
<sequence>MQIPTHCTLCPRACGADRTQALGVCGGGRQVRLARAALHFWEEPCISGTRGSGTVFFSGCPLKCCYCQNFTISAQNFGREVSTRTLADIFLRLQEQGAHNINLVTAGHYLPWVLEALNLAGPGLTIPIVYNTGGYETAEALHALKDVVDIWLTDIKYVSSALSAEYSGAPDYFEVASAAARTMCRMAGPPVMENGLLKRGVIVRHLALPGAMADTRAVLEFMATELPKGGFLTSLMSQYTPFYKAREHKALNRRISTYEYRQAVNLAVELGLTQGYMQEKSSAKEEYTPSFNLEGVEDKT</sequence>
<dbReference type="Proteomes" id="UP001477672">
    <property type="component" value="Unassembled WGS sequence"/>
</dbReference>
<dbReference type="InterPro" id="IPR058240">
    <property type="entry name" value="rSAM_sf"/>
</dbReference>
<dbReference type="CDD" id="cd01335">
    <property type="entry name" value="Radical_SAM"/>
    <property type="match status" value="1"/>
</dbReference>
<dbReference type="Pfam" id="PF04055">
    <property type="entry name" value="Radical_SAM"/>
    <property type="match status" value="1"/>
</dbReference>
<evidence type="ECO:0000256" key="1">
    <source>
        <dbReference type="ARBA" id="ARBA00022691"/>
    </source>
</evidence>
<evidence type="ECO:0000256" key="2">
    <source>
        <dbReference type="ARBA" id="ARBA00022723"/>
    </source>
</evidence>
<dbReference type="PIRSF" id="PIRSF004869">
    <property type="entry name" value="PflX_prd"/>
    <property type="match status" value="1"/>
</dbReference>
<proteinExistence type="predicted"/>
<gene>
    <name evidence="7" type="ORF">WMO24_01300</name>
</gene>
<evidence type="ECO:0000256" key="5">
    <source>
        <dbReference type="SAM" id="MobiDB-lite"/>
    </source>
</evidence>
<evidence type="ECO:0000256" key="3">
    <source>
        <dbReference type="ARBA" id="ARBA00023004"/>
    </source>
</evidence>
<dbReference type="InterPro" id="IPR007197">
    <property type="entry name" value="rSAM"/>
</dbReference>
<evidence type="ECO:0000256" key="4">
    <source>
        <dbReference type="ARBA" id="ARBA00023014"/>
    </source>
</evidence>
<keyword evidence="2" id="KW-0479">Metal-binding</keyword>
<dbReference type="PANTHER" id="PTHR43075:SF1">
    <property type="entry name" value="FORMATE LYASE ACTIVATING ENZYME, PUTATIVE (AFU_ORTHOLOGUE AFUA_2G15630)-RELATED"/>
    <property type="match status" value="1"/>
</dbReference>
<evidence type="ECO:0000259" key="6">
    <source>
        <dbReference type="Pfam" id="PF04055"/>
    </source>
</evidence>
<evidence type="ECO:0000313" key="7">
    <source>
        <dbReference type="EMBL" id="MEQ2519080.1"/>
    </source>
</evidence>
<comment type="caution">
    <text evidence="7">The sequence shown here is derived from an EMBL/GenBank/DDBJ whole genome shotgun (WGS) entry which is preliminary data.</text>
</comment>
<name>A0ABV1GB94_9FIRM</name>
<keyword evidence="4" id="KW-0411">Iron-sulfur</keyword>
<dbReference type="InterPro" id="IPR016431">
    <property type="entry name" value="Pyrv-formate_lyase-activ_prd"/>
</dbReference>
<dbReference type="Gene3D" id="3.20.20.70">
    <property type="entry name" value="Aldolase class I"/>
    <property type="match status" value="1"/>
</dbReference>
<dbReference type="SFLD" id="SFLDG01099">
    <property type="entry name" value="Uncharacterised_Radical_SAM_Su"/>
    <property type="match status" value="1"/>
</dbReference>
<keyword evidence="8" id="KW-1185">Reference proteome</keyword>
<dbReference type="SUPFAM" id="SSF102114">
    <property type="entry name" value="Radical SAM enzymes"/>
    <property type="match status" value="1"/>
</dbReference>